<feature type="domain" description="TniQ" evidence="1">
    <location>
        <begin position="10"/>
        <end position="81"/>
    </location>
</feature>
<dbReference type="Pfam" id="PF06527">
    <property type="entry name" value="TniQ"/>
    <property type="match status" value="1"/>
</dbReference>
<accession>A0ABZ1E1S6</accession>
<reference evidence="2 3" key="1">
    <citation type="submission" date="2023-09" db="EMBL/GenBank/DDBJ databases">
        <title>Thioclava shenzhenensis sp. nov., a multidrug resistant bacteria-antagonizing species isolated from coastal seawater.</title>
        <authorList>
            <person name="Long M."/>
        </authorList>
    </citation>
    <scope>NUCLEOTIDE SEQUENCE [LARGE SCALE GENOMIC DNA]</scope>
    <source>
        <strain evidence="2 3">FTW29</strain>
    </source>
</reference>
<dbReference type="EMBL" id="CP135443">
    <property type="protein sequence ID" value="WRY35014.1"/>
    <property type="molecule type" value="Genomic_DNA"/>
</dbReference>
<gene>
    <name evidence="2" type="ORF">RPE78_06750</name>
</gene>
<sequence length="544" mass="60232">MTDAQLAELLSWTGERMGDVRMRYRGEVMVSRALRNPIIRGCPICLRGDSKDERPPLRKMVMQGSWLCRGVNVCVEHNHMLVPLWQETTPIVREDIGARLTAIWPDLRDGRLDQPLIEPPPYDRWLDDRLSGRGDQTWLAGQSLFAAMTFCGLLGAELQCAQGLAEDDWSAKALGFRYASAGPIAIEDAFTILSTADDGNPDVSRRAFGALFDKLEYIYRDDPDFDAFRALLRAHVIRIWPLAAGEPLLGQPLEERLVHSLLSASQETKIVPGLLDALLTEAGVFAEGDQRLPSRKIFDARIHSDLLGEIATRVGPKAMRDGIGATLTEFRALVAEGVLAPRSKLETVKNPWHLPDGLALLQDLEHPATPLPAGASGWETIHLASKQVGLPVARIVEAIREGRLQPKKLPEVFGYHGIVVELAALEMLQEQQMAAAAFARLIGLRDYAAFTALIEAGHVPATQVKSVKTARLQWMMSDTEITAFRQRFVTPTMITEETGLHRNTIFAVFSAASVRLFRPDGLDAGPIYLRNESMPAITDYLAKR</sequence>
<evidence type="ECO:0000313" key="2">
    <source>
        <dbReference type="EMBL" id="WRY35014.1"/>
    </source>
</evidence>
<evidence type="ECO:0000313" key="3">
    <source>
        <dbReference type="Proteomes" id="UP001623290"/>
    </source>
</evidence>
<organism evidence="2 3">
    <name type="scientific">Thioclava litoralis</name>
    <dbReference type="NCBI Taxonomy" id="3076557"/>
    <lineage>
        <taxon>Bacteria</taxon>
        <taxon>Pseudomonadati</taxon>
        <taxon>Pseudomonadota</taxon>
        <taxon>Alphaproteobacteria</taxon>
        <taxon>Rhodobacterales</taxon>
        <taxon>Paracoccaceae</taxon>
        <taxon>Thioclava</taxon>
    </lineage>
</organism>
<proteinExistence type="predicted"/>
<keyword evidence="3" id="KW-1185">Reference proteome</keyword>
<dbReference type="InterPro" id="IPR009492">
    <property type="entry name" value="TniQ"/>
</dbReference>
<dbReference type="Proteomes" id="UP001623290">
    <property type="component" value="Chromosome"/>
</dbReference>
<name>A0ABZ1E1S6_9RHOB</name>
<evidence type="ECO:0000259" key="1">
    <source>
        <dbReference type="Pfam" id="PF06527"/>
    </source>
</evidence>
<dbReference type="RefSeq" id="WP_406721626.1">
    <property type="nucleotide sequence ID" value="NZ_CP135443.1"/>
</dbReference>
<protein>
    <submittedName>
        <fullName evidence="2">TniQ family protein</fullName>
    </submittedName>
</protein>